<evidence type="ECO:0000313" key="2">
    <source>
        <dbReference type="EMBL" id="KAK7532424.1"/>
    </source>
</evidence>
<dbReference type="Proteomes" id="UP001360953">
    <property type="component" value="Unassembled WGS sequence"/>
</dbReference>
<protein>
    <submittedName>
        <fullName evidence="2">S-adenosyl-L-methionine-dependent methyltransferase</fullName>
    </submittedName>
</protein>
<gene>
    <name evidence="2" type="ORF">J3D65DRAFT_606329</name>
</gene>
<dbReference type="GO" id="GO:0008168">
    <property type="term" value="F:methyltransferase activity"/>
    <property type="evidence" value="ECO:0007669"/>
    <property type="project" value="UniProtKB-KW"/>
</dbReference>
<keyword evidence="3" id="KW-1185">Reference proteome</keyword>
<dbReference type="GO" id="GO:0032259">
    <property type="term" value="P:methylation"/>
    <property type="evidence" value="ECO:0007669"/>
    <property type="project" value="UniProtKB-KW"/>
</dbReference>
<feature type="compositionally biased region" description="Polar residues" evidence="1">
    <location>
        <begin position="1"/>
        <end position="10"/>
    </location>
</feature>
<keyword evidence="2" id="KW-0808">Transferase</keyword>
<dbReference type="EMBL" id="JBBPEH010000011">
    <property type="protein sequence ID" value="KAK7532424.1"/>
    <property type="molecule type" value="Genomic_DNA"/>
</dbReference>
<organism evidence="2 3">
    <name type="scientific">Phyllosticta citribraziliensis</name>
    <dbReference type="NCBI Taxonomy" id="989973"/>
    <lineage>
        <taxon>Eukaryota</taxon>
        <taxon>Fungi</taxon>
        <taxon>Dikarya</taxon>
        <taxon>Ascomycota</taxon>
        <taxon>Pezizomycotina</taxon>
        <taxon>Dothideomycetes</taxon>
        <taxon>Dothideomycetes incertae sedis</taxon>
        <taxon>Botryosphaeriales</taxon>
        <taxon>Phyllostictaceae</taxon>
        <taxon>Phyllosticta</taxon>
    </lineage>
</organism>
<dbReference type="CDD" id="cd02440">
    <property type="entry name" value="AdoMet_MTases"/>
    <property type="match status" value="1"/>
</dbReference>
<dbReference type="PANTHER" id="PTHR43591">
    <property type="entry name" value="METHYLTRANSFERASE"/>
    <property type="match status" value="1"/>
</dbReference>
<dbReference type="Pfam" id="PF13489">
    <property type="entry name" value="Methyltransf_23"/>
    <property type="match status" value="1"/>
</dbReference>
<dbReference type="PANTHER" id="PTHR43591:SF105">
    <property type="entry name" value="METHYLTRANSFERASE DOMAIN-CONTAINING PROTEIN-RELATED"/>
    <property type="match status" value="1"/>
</dbReference>
<accession>A0ABR1LB05</accession>
<proteinExistence type="predicted"/>
<evidence type="ECO:0000313" key="3">
    <source>
        <dbReference type="Proteomes" id="UP001360953"/>
    </source>
</evidence>
<dbReference type="Gene3D" id="3.40.50.150">
    <property type="entry name" value="Vaccinia Virus protein VP39"/>
    <property type="match status" value="1"/>
</dbReference>
<dbReference type="GeneID" id="92031345"/>
<dbReference type="RefSeq" id="XP_066652092.1">
    <property type="nucleotide sequence ID" value="XM_066798439.1"/>
</dbReference>
<sequence>MPESSRNNNHCYADETSEESDSASVKAETSSNTTSLRSCIWDYPYKNGRRYNAYRFGEYWSPNDEQQAEQLDICHHLCNLTLDGQLFLAPIGDQPQRVLDVGTGTGLWAIAFADAFPCAEVVGTDLSPIQPRAVPANLRFEVDDCTQPWTFAPESFDYIHVRCLYGSVADWPAFYAECFKALKPGGLIEQLEVSIAPQSEDGTLPSTSALTTWSQLLLAAGDAAGKSLRTVDEMAQHIRGAGFVAATQRRWKWPIGGWMARPAALRARGVWNRLQWEAGVEGWSLLLLTRWLGWSRGEVGVLMRRVRGVLRDRRVHAYQDVAVVYARKPDNRLAN</sequence>
<feature type="region of interest" description="Disordered" evidence="1">
    <location>
        <begin position="1"/>
        <end position="29"/>
    </location>
</feature>
<comment type="caution">
    <text evidence="2">The sequence shown here is derived from an EMBL/GenBank/DDBJ whole genome shotgun (WGS) entry which is preliminary data.</text>
</comment>
<keyword evidence="2" id="KW-0489">Methyltransferase</keyword>
<evidence type="ECO:0000256" key="1">
    <source>
        <dbReference type="SAM" id="MobiDB-lite"/>
    </source>
</evidence>
<reference evidence="2 3" key="1">
    <citation type="submission" date="2024-04" db="EMBL/GenBank/DDBJ databases">
        <title>Phyllosticta paracitricarpa is synonymous to the EU quarantine fungus P. citricarpa based on phylogenomic analyses.</title>
        <authorList>
            <consortium name="Lawrence Berkeley National Laboratory"/>
            <person name="Van ingen-buijs V.A."/>
            <person name="Van westerhoven A.C."/>
            <person name="Haridas S."/>
            <person name="Skiadas P."/>
            <person name="Martin F."/>
            <person name="Groenewald J.Z."/>
            <person name="Crous P.W."/>
            <person name="Seidl M.F."/>
        </authorList>
    </citation>
    <scope>NUCLEOTIDE SEQUENCE [LARGE SCALE GENOMIC DNA]</scope>
    <source>
        <strain evidence="2 3">CPC 17464</strain>
    </source>
</reference>
<dbReference type="SUPFAM" id="SSF53335">
    <property type="entry name" value="S-adenosyl-L-methionine-dependent methyltransferases"/>
    <property type="match status" value="1"/>
</dbReference>
<dbReference type="InterPro" id="IPR029063">
    <property type="entry name" value="SAM-dependent_MTases_sf"/>
</dbReference>
<name>A0ABR1LB05_9PEZI</name>